<dbReference type="SFLD" id="SFLDG00358">
    <property type="entry name" value="Main_(cytGST)"/>
    <property type="match status" value="1"/>
</dbReference>
<dbReference type="InterPro" id="IPR004046">
    <property type="entry name" value="GST_C"/>
</dbReference>
<dbReference type="InterPro" id="IPR010987">
    <property type="entry name" value="Glutathione-S-Trfase_C-like"/>
</dbReference>
<dbReference type="EMBL" id="PYOY01000006">
    <property type="protein sequence ID" value="PSX06957.1"/>
    <property type="molecule type" value="Genomic_DNA"/>
</dbReference>
<dbReference type="Pfam" id="PF14497">
    <property type="entry name" value="GST_C_3"/>
    <property type="match status" value="1"/>
</dbReference>
<dbReference type="Proteomes" id="UP000241440">
    <property type="component" value="Unassembled WGS sequence"/>
</dbReference>
<reference evidence="1 2" key="1">
    <citation type="submission" date="2018-01" db="EMBL/GenBank/DDBJ databases">
        <title>Whole genome sequencing of Histamine producing bacteria.</title>
        <authorList>
            <person name="Butler K."/>
        </authorList>
    </citation>
    <scope>NUCLEOTIDE SEQUENCE [LARGE SCALE GENOMIC DNA]</scope>
    <source>
        <strain evidence="1 2">A2-1</strain>
    </source>
</reference>
<gene>
    <name evidence="1" type="ORF">C0W41_13115</name>
</gene>
<dbReference type="PROSITE" id="PS50404">
    <property type="entry name" value="GST_NTER"/>
    <property type="match status" value="1"/>
</dbReference>
<proteinExistence type="predicted"/>
<dbReference type="SUPFAM" id="SSF52833">
    <property type="entry name" value="Thioredoxin-like"/>
    <property type="match status" value="1"/>
</dbReference>
<dbReference type="RefSeq" id="WP_080890400.1">
    <property type="nucleotide sequence ID" value="NZ_JZSN01000003.1"/>
</dbReference>
<dbReference type="InterPro" id="IPR036249">
    <property type="entry name" value="Thioredoxin-like_sf"/>
</dbReference>
<protein>
    <submittedName>
        <fullName evidence="1">Glutathione S-transferase family protein</fullName>
    </submittedName>
</protein>
<accession>A0A2T3LZX8</accession>
<keyword evidence="1" id="KW-0808">Transferase</keyword>
<evidence type="ECO:0000313" key="2">
    <source>
        <dbReference type="Proteomes" id="UP000241440"/>
    </source>
</evidence>
<name>A0A2T3LZX8_PHOAN</name>
<dbReference type="GO" id="GO:0016740">
    <property type="term" value="F:transferase activity"/>
    <property type="evidence" value="ECO:0007669"/>
    <property type="project" value="UniProtKB-KW"/>
</dbReference>
<dbReference type="InterPro" id="IPR040079">
    <property type="entry name" value="Glutathione_S-Trfase"/>
</dbReference>
<dbReference type="CDD" id="cd00299">
    <property type="entry name" value="GST_C_family"/>
    <property type="match status" value="1"/>
</dbReference>
<dbReference type="PANTHER" id="PTHR43968:SF6">
    <property type="entry name" value="GLUTATHIONE S-TRANSFERASE OMEGA"/>
    <property type="match status" value="1"/>
</dbReference>
<dbReference type="AlphaFoldDB" id="A0A2T3LZX8"/>
<dbReference type="PROSITE" id="PS50405">
    <property type="entry name" value="GST_CTER"/>
    <property type="match status" value="1"/>
</dbReference>
<sequence>MMILHGASISPFVRKIMLALNYKGIRYELQPLNPFLEKELAHKRHPMGKVPVLEHNDTTIIDSTVIAHYLDDTYPIPPLYPGDAKQRAKIRWFETYAATRVTSLLGGVLFYQKVLRDKMQNKPCDEEAVEQCLSHHLPNVLKYLEEQLPDQGYVGDHFSMAEISIWSIFRTGWMAGLRLQPHYPILHHYLQRIEQEPWIANIVSEEDHQLQSFYCEAMIWPNLHDDI</sequence>
<dbReference type="GO" id="GO:0005737">
    <property type="term" value="C:cytoplasm"/>
    <property type="evidence" value="ECO:0007669"/>
    <property type="project" value="TreeGrafter"/>
</dbReference>
<dbReference type="PANTHER" id="PTHR43968">
    <property type="match status" value="1"/>
</dbReference>
<dbReference type="InterPro" id="IPR004045">
    <property type="entry name" value="Glutathione_S-Trfase_N"/>
</dbReference>
<dbReference type="GeneID" id="61229453"/>
<evidence type="ECO:0000313" key="1">
    <source>
        <dbReference type="EMBL" id="PSX06957.1"/>
    </source>
</evidence>
<dbReference type="SUPFAM" id="SSF47616">
    <property type="entry name" value="GST C-terminal domain-like"/>
    <property type="match status" value="1"/>
</dbReference>
<dbReference type="SFLD" id="SFLDS00019">
    <property type="entry name" value="Glutathione_Transferase_(cytos"/>
    <property type="match status" value="1"/>
</dbReference>
<dbReference type="InterPro" id="IPR036282">
    <property type="entry name" value="Glutathione-S-Trfase_C_sf"/>
</dbReference>
<comment type="caution">
    <text evidence="1">The sequence shown here is derived from an EMBL/GenBank/DDBJ whole genome shotgun (WGS) entry which is preliminary data.</text>
</comment>
<dbReference type="Pfam" id="PF13417">
    <property type="entry name" value="GST_N_3"/>
    <property type="match status" value="1"/>
</dbReference>
<organism evidence="1 2">
    <name type="scientific">Photobacterium angustum</name>
    <dbReference type="NCBI Taxonomy" id="661"/>
    <lineage>
        <taxon>Bacteria</taxon>
        <taxon>Pseudomonadati</taxon>
        <taxon>Pseudomonadota</taxon>
        <taxon>Gammaproteobacteria</taxon>
        <taxon>Vibrionales</taxon>
        <taxon>Vibrionaceae</taxon>
        <taxon>Photobacterium</taxon>
    </lineage>
</organism>
<dbReference type="CDD" id="cd00570">
    <property type="entry name" value="GST_N_family"/>
    <property type="match status" value="1"/>
</dbReference>
<dbReference type="Gene3D" id="1.20.1050.10">
    <property type="match status" value="1"/>
</dbReference>
<dbReference type="Gene3D" id="3.40.30.10">
    <property type="entry name" value="Glutaredoxin"/>
    <property type="match status" value="1"/>
</dbReference>
<dbReference type="InterPro" id="IPR050983">
    <property type="entry name" value="GST_Omega/HSP26"/>
</dbReference>